<dbReference type="HAMAP" id="MF_00115">
    <property type="entry name" value="MscL"/>
    <property type="match status" value="1"/>
</dbReference>
<gene>
    <name evidence="11" type="primary">mscL</name>
    <name evidence="12" type="ORF">SAMN03080610_01705</name>
</gene>
<evidence type="ECO:0000256" key="6">
    <source>
        <dbReference type="ARBA" id="ARBA00022692"/>
    </source>
</evidence>
<dbReference type="InterPro" id="IPR019823">
    <property type="entry name" value="Mechanosensitive_channel_CS"/>
</dbReference>
<proteinExistence type="inferred from homology"/>
<dbReference type="GO" id="GO:0008381">
    <property type="term" value="F:mechanosensitive monoatomic ion channel activity"/>
    <property type="evidence" value="ECO:0007669"/>
    <property type="project" value="UniProtKB-UniRule"/>
</dbReference>
<dbReference type="EMBL" id="FMVW01000003">
    <property type="protein sequence ID" value="SCZ34520.1"/>
    <property type="molecule type" value="Genomic_DNA"/>
</dbReference>
<dbReference type="STRING" id="1120955.SAMN03080610_01705"/>
<protein>
    <recommendedName>
        <fullName evidence="11">Large-conductance mechanosensitive channel</fullName>
    </recommendedName>
</protein>
<evidence type="ECO:0000256" key="1">
    <source>
        <dbReference type="ARBA" id="ARBA00004651"/>
    </source>
</evidence>
<dbReference type="GO" id="GO:0005886">
    <property type="term" value="C:plasma membrane"/>
    <property type="evidence" value="ECO:0007669"/>
    <property type="project" value="UniProtKB-SubCell"/>
</dbReference>
<evidence type="ECO:0000256" key="3">
    <source>
        <dbReference type="ARBA" id="ARBA00011255"/>
    </source>
</evidence>
<keyword evidence="13" id="KW-1185">Reference proteome</keyword>
<keyword evidence="9 11" id="KW-0472">Membrane</keyword>
<feature type="transmembrane region" description="Helical" evidence="11">
    <location>
        <begin position="12"/>
        <end position="35"/>
    </location>
</feature>
<dbReference type="InterPro" id="IPR001185">
    <property type="entry name" value="MS_channel"/>
</dbReference>
<comment type="function">
    <text evidence="11">Channel that opens in response to stretch forces in the membrane lipid bilayer. May participate in the regulation of osmotic pressure changes within the cell.</text>
</comment>
<dbReference type="Proteomes" id="UP000199347">
    <property type="component" value="Unassembled WGS sequence"/>
</dbReference>
<dbReference type="NCBIfam" id="NF010557">
    <property type="entry name" value="PRK13952.1"/>
    <property type="match status" value="1"/>
</dbReference>
<evidence type="ECO:0000256" key="5">
    <source>
        <dbReference type="ARBA" id="ARBA00022475"/>
    </source>
</evidence>
<dbReference type="PANTHER" id="PTHR30266:SF2">
    <property type="entry name" value="LARGE-CONDUCTANCE MECHANOSENSITIVE CHANNEL"/>
    <property type="match status" value="1"/>
</dbReference>
<dbReference type="AlphaFoldDB" id="A0A1G5ND45"/>
<reference evidence="12 13" key="1">
    <citation type="submission" date="2016-10" db="EMBL/GenBank/DDBJ databases">
        <authorList>
            <person name="de Groot N.N."/>
        </authorList>
    </citation>
    <scope>NUCLEOTIDE SEQUENCE [LARGE SCALE GENOMIC DNA]</scope>
    <source>
        <strain evidence="12 13">DSM 2698</strain>
    </source>
</reference>
<keyword evidence="7 11" id="KW-1133">Transmembrane helix</keyword>
<dbReference type="InterPro" id="IPR036019">
    <property type="entry name" value="MscL_channel"/>
</dbReference>
<dbReference type="PROSITE" id="PS01327">
    <property type="entry name" value="MSCL"/>
    <property type="match status" value="1"/>
</dbReference>
<dbReference type="SUPFAM" id="SSF81330">
    <property type="entry name" value="Gated mechanosensitive channel"/>
    <property type="match status" value="1"/>
</dbReference>
<dbReference type="OrthoDB" id="9810350at2"/>
<name>A0A1G5ND45_AFIMA</name>
<dbReference type="NCBIfam" id="TIGR00220">
    <property type="entry name" value="mscL"/>
    <property type="match status" value="1"/>
</dbReference>
<keyword evidence="5 11" id="KW-1003">Cell membrane</keyword>
<dbReference type="PRINTS" id="PR01264">
    <property type="entry name" value="MECHCHANNEL"/>
</dbReference>
<comment type="similarity">
    <text evidence="2 11">Belongs to the MscL family.</text>
</comment>
<comment type="subcellular location">
    <subcellularLocation>
        <location evidence="11">Cell inner membrane</location>
        <topology evidence="11">Multi-pass membrane protein</topology>
    </subcellularLocation>
    <subcellularLocation>
        <location evidence="1">Cell membrane</location>
        <topology evidence="1">Multi-pass membrane protein</topology>
    </subcellularLocation>
</comment>
<keyword evidence="11" id="KW-0997">Cell inner membrane</keyword>
<dbReference type="FunFam" id="1.10.1200.120:FF:000001">
    <property type="entry name" value="Large-conductance mechanosensitive channel"/>
    <property type="match status" value="1"/>
</dbReference>
<dbReference type="RefSeq" id="WP_092811588.1">
    <property type="nucleotide sequence ID" value="NZ_FMVW01000003.1"/>
</dbReference>
<evidence type="ECO:0000256" key="9">
    <source>
        <dbReference type="ARBA" id="ARBA00023136"/>
    </source>
</evidence>
<keyword evidence="4 11" id="KW-0813">Transport</keyword>
<dbReference type="Gene3D" id="1.10.1200.120">
    <property type="entry name" value="Large-conductance mechanosensitive channel, MscL, domain 1"/>
    <property type="match status" value="1"/>
</dbReference>
<dbReference type="Pfam" id="PF01741">
    <property type="entry name" value="MscL"/>
    <property type="match status" value="1"/>
</dbReference>
<comment type="subunit">
    <text evidence="3 11">Homopentamer.</text>
</comment>
<dbReference type="NCBIfam" id="NF001843">
    <property type="entry name" value="PRK00567.1-4"/>
    <property type="match status" value="1"/>
</dbReference>
<sequence length="150" mass="16398">MLKEFREFALKGNVLDMAVGIIIGAAFGAIVSSLVDDILMPPIGLLLGGVDFSQFFVVLKGEGTFNTITQAKQAGAVTWNIGLFINALVKFLIVAFAVFLLIKVVNRLMRKREEKPAAAPEVPEDIRLLREIRDALQTRNPAAKEGNPTF</sequence>
<evidence type="ECO:0000256" key="7">
    <source>
        <dbReference type="ARBA" id="ARBA00022989"/>
    </source>
</evidence>
<keyword evidence="6 11" id="KW-0812">Transmembrane</keyword>
<organism evidence="12 13">
    <name type="scientific">Afifella marina DSM 2698</name>
    <dbReference type="NCBI Taxonomy" id="1120955"/>
    <lineage>
        <taxon>Bacteria</taxon>
        <taxon>Pseudomonadati</taxon>
        <taxon>Pseudomonadota</taxon>
        <taxon>Alphaproteobacteria</taxon>
        <taxon>Hyphomicrobiales</taxon>
        <taxon>Afifellaceae</taxon>
        <taxon>Afifella</taxon>
    </lineage>
</organism>
<evidence type="ECO:0000256" key="2">
    <source>
        <dbReference type="ARBA" id="ARBA00007254"/>
    </source>
</evidence>
<accession>A0A1G5ND45</accession>
<evidence type="ECO:0000313" key="12">
    <source>
        <dbReference type="EMBL" id="SCZ34520.1"/>
    </source>
</evidence>
<dbReference type="PANTHER" id="PTHR30266">
    <property type="entry name" value="MECHANOSENSITIVE CHANNEL MSCL"/>
    <property type="match status" value="1"/>
</dbReference>
<evidence type="ECO:0000313" key="13">
    <source>
        <dbReference type="Proteomes" id="UP000199347"/>
    </source>
</evidence>
<keyword evidence="8 11" id="KW-0406">Ion transport</keyword>
<evidence type="ECO:0000256" key="11">
    <source>
        <dbReference type="HAMAP-Rule" id="MF_00115"/>
    </source>
</evidence>
<evidence type="ECO:0000256" key="8">
    <source>
        <dbReference type="ARBA" id="ARBA00023065"/>
    </source>
</evidence>
<evidence type="ECO:0000256" key="4">
    <source>
        <dbReference type="ARBA" id="ARBA00022448"/>
    </source>
</evidence>
<keyword evidence="10 11" id="KW-0407">Ion channel</keyword>
<dbReference type="InterPro" id="IPR037673">
    <property type="entry name" value="MSC/AndL"/>
</dbReference>
<feature type="transmembrane region" description="Helical" evidence="11">
    <location>
        <begin position="81"/>
        <end position="102"/>
    </location>
</feature>
<evidence type="ECO:0000256" key="10">
    <source>
        <dbReference type="ARBA" id="ARBA00023303"/>
    </source>
</evidence>